<feature type="region of interest" description="Disordered" evidence="6">
    <location>
        <begin position="1"/>
        <end position="20"/>
    </location>
</feature>
<dbReference type="RefSeq" id="XP_040712643.1">
    <property type="nucleotide sequence ID" value="XM_040860929.1"/>
</dbReference>
<evidence type="ECO:0000256" key="6">
    <source>
        <dbReference type="SAM" id="MobiDB-lite"/>
    </source>
</evidence>
<evidence type="ECO:0000256" key="4">
    <source>
        <dbReference type="ARBA" id="ARBA00023163"/>
    </source>
</evidence>
<dbReference type="GO" id="GO:0008270">
    <property type="term" value="F:zinc ion binding"/>
    <property type="evidence" value="ECO:0007669"/>
    <property type="project" value="InterPro"/>
</dbReference>
<dbReference type="InterPro" id="IPR007219">
    <property type="entry name" value="XnlR_reg_dom"/>
</dbReference>
<reference evidence="9 10" key="1">
    <citation type="submission" date="2016-07" db="EMBL/GenBank/DDBJ databases">
        <title>Pervasive Adenine N6-methylation of Active Genes in Fungi.</title>
        <authorList>
            <consortium name="DOE Joint Genome Institute"/>
            <person name="Mondo S.J."/>
            <person name="Dannebaum R.O."/>
            <person name="Kuo R.C."/>
            <person name="Labutti K."/>
            <person name="Haridas S."/>
            <person name="Kuo A."/>
            <person name="Salamov A."/>
            <person name="Ahrendt S.R."/>
            <person name="Lipzen A."/>
            <person name="Sullivan W."/>
            <person name="Andreopoulos W.B."/>
            <person name="Clum A."/>
            <person name="Lindquist E."/>
            <person name="Daum C."/>
            <person name="Ramamoorthy G.K."/>
            <person name="Gryganskyi A."/>
            <person name="Culley D."/>
            <person name="Magnuson J.K."/>
            <person name="James T.Y."/>
            <person name="O'Malley M.A."/>
            <person name="Stajich J.E."/>
            <person name="Spatafora J.W."/>
            <person name="Visel A."/>
            <person name="Grigoriev I.V."/>
        </authorList>
    </citation>
    <scope>NUCLEOTIDE SEQUENCE [LARGE SCALE GENOMIC DNA]</scope>
    <source>
        <strain evidence="9 10">CBS 129021</strain>
    </source>
</reference>
<protein>
    <submittedName>
        <fullName evidence="9">Fungal-specific transcription factor domain-domain-containing protein</fullName>
    </submittedName>
</protein>
<gene>
    <name evidence="9" type="ORF">BCR38DRAFT_444267</name>
</gene>
<keyword evidence="7" id="KW-0472">Membrane</keyword>
<keyword evidence="10" id="KW-1185">Reference proteome</keyword>
<dbReference type="AlphaFoldDB" id="A0A1Y2DM41"/>
<dbReference type="Pfam" id="PF04082">
    <property type="entry name" value="Fungal_trans"/>
    <property type="match status" value="1"/>
</dbReference>
<dbReference type="GO" id="GO:0005634">
    <property type="term" value="C:nucleus"/>
    <property type="evidence" value="ECO:0007669"/>
    <property type="project" value="UniProtKB-SubCell"/>
</dbReference>
<dbReference type="InterPro" id="IPR051711">
    <property type="entry name" value="Stress_Response_Reg"/>
</dbReference>
<dbReference type="PANTHER" id="PTHR47540">
    <property type="entry name" value="THIAMINE REPRESSIBLE GENES REGULATORY PROTEIN THI5"/>
    <property type="match status" value="1"/>
</dbReference>
<evidence type="ECO:0000256" key="5">
    <source>
        <dbReference type="ARBA" id="ARBA00023242"/>
    </source>
</evidence>
<evidence type="ECO:0000259" key="8">
    <source>
        <dbReference type="SMART" id="SM00906"/>
    </source>
</evidence>
<dbReference type="GO" id="GO:0045944">
    <property type="term" value="P:positive regulation of transcription by RNA polymerase II"/>
    <property type="evidence" value="ECO:0007669"/>
    <property type="project" value="TreeGrafter"/>
</dbReference>
<feature type="domain" description="Xylanolytic transcriptional activator regulatory" evidence="8">
    <location>
        <begin position="186"/>
        <end position="266"/>
    </location>
</feature>
<evidence type="ECO:0000256" key="2">
    <source>
        <dbReference type="ARBA" id="ARBA00023015"/>
    </source>
</evidence>
<feature type="transmembrane region" description="Helical" evidence="7">
    <location>
        <begin position="427"/>
        <end position="445"/>
    </location>
</feature>
<evidence type="ECO:0000256" key="1">
    <source>
        <dbReference type="ARBA" id="ARBA00004123"/>
    </source>
</evidence>
<dbReference type="InParanoid" id="A0A1Y2DM41"/>
<dbReference type="EMBL" id="MCFJ01000012">
    <property type="protein sequence ID" value="ORY60209.1"/>
    <property type="molecule type" value="Genomic_DNA"/>
</dbReference>
<feature type="compositionally biased region" description="Polar residues" evidence="6">
    <location>
        <begin position="1"/>
        <end position="14"/>
    </location>
</feature>
<keyword evidence="2" id="KW-0805">Transcription regulation</keyword>
<dbReference type="SMART" id="SM00906">
    <property type="entry name" value="Fungal_trans"/>
    <property type="match status" value="1"/>
</dbReference>
<dbReference type="GeneID" id="63777141"/>
<comment type="caution">
    <text evidence="9">The sequence shown here is derived from an EMBL/GenBank/DDBJ whole genome shotgun (WGS) entry which is preliminary data.</text>
</comment>
<keyword evidence="7" id="KW-1133">Transmembrane helix</keyword>
<dbReference type="GO" id="GO:0006351">
    <property type="term" value="P:DNA-templated transcription"/>
    <property type="evidence" value="ECO:0007669"/>
    <property type="project" value="InterPro"/>
</dbReference>
<dbReference type="GO" id="GO:0043565">
    <property type="term" value="F:sequence-specific DNA binding"/>
    <property type="evidence" value="ECO:0007669"/>
    <property type="project" value="TreeGrafter"/>
</dbReference>
<dbReference type="Proteomes" id="UP000193689">
    <property type="component" value="Unassembled WGS sequence"/>
</dbReference>
<evidence type="ECO:0000256" key="3">
    <source>
        <dbReference type="ARBA" id="ARBA00023125"/>
    </source>
</evidence>
<dbReference type="STRING" id="1141098.A0A1Y2DM41"/>
<organism evidence="9 10">
    <name type="scientific">Pseudomassariella vexata</name>
    <dbReference type="NCBI Taxonomy" id="1141098"/>
    <lineage>
        <taxon>Eukaryota</taxon>
        <taxon>Fungi</taxon>
        <taxon>Dikarya</taxon>
        <taxon>Ascomycota</taxon>
        <taxon>Pezizomycotina</taxon>
        <taxon>Sordariomycetes</taxon>
        <taxon>Xylariomycetidae</taxon>
        <taxon>Amphisphaeriales</taxon>
        <taxon>Pseudomassariaceae</taxon>
        <taxon>Pseudomassariella</taxon>
    </lineage>
</organism>
<proteinExistence type="predicted"/>
<comment type="subcellular location">
    <subcellularLocation>
        <location evidence="1">Nucleus</location>
    </subcellularLocation>
</comment>
<keyword evidence="7" id="KW-0812">Transmembrane</keyword>
<name>A0A1Y2DM41_9PEZI</name>
<dbReference type="PANTHER" id="PTHR47540:SF3">
    <property type="entry name" value="ZN(II)2CYS6 TRANSCRIPTION FACTOR (EUROFUNG)"/>
    <property type="match status" value="1"/>
</dbReference>
<evidence type="ECO:0000313" key="10">
    <source>
        <dbReference type="Proteomes" id="UP000193689"/>
    </source>
</evidence>
<keyword evidence="3" id="KW-0238">DNA-binding</keyword>
<dbReference type="OrthoDB" id="2579025at2759"/>
<evidence type="ECO:0000313" key="9">
    <source>
        <dbReference type="EMBL" id="ORY60209.1"/>
    </source>
</evidence>
<sequence>MQSSRNSPEPLQTDRQGHMVGPSSGASFLLRVQKKLAEQASHFSLDSSIFTFGDLPLPECDRSFFILPPQNKAKQLLERYFEFTVATHRYLHRGTMEAWLDELYETGGKMWAEGARSRTALLFMIFAQTQIYTPGEEEQDSGSSAHFFHAAEHQLSEEKGELRLSSVQARLCQCFYLLSQSRINHCWSLFGTLSHLLLALGVHRKGSIRRGLDSLPSTDLVEFECRKRTFWCAYNLDTYLSAILGRPRAFHDEDINQEYPACVGDSDLDLGIVLPSPERPLPEMAAPIAHIKISRIMARILREFYGLKTPSTQDRIELAKKFTLELEMWHEDMGLLLGDNGIHTSLLLPLFQRQRNVLNLAYWHAQLLVHRPFLLSNFASLSNYGTAQTRSKKNEAFRKNVEQCLEAATNITKAVEELEERKQLYRAFWFTYYFAFCAIVVLYVHTIQQRTSSTPESSYLPHFDRASRCQATLSRNAREGSLVYRYGLVLDELRREVLRNNPTLQYRITTDRDGLPALSSDSGLGGDFLGSAGLEGSGGLGPVSGVEGLDLTVQLESLSDETSPVGSIAQMTSWGQFDSLVRKPEMIGGSLID</sequence>
<dbReference type="CDD" id="cd12148">
    <property type="entry name" value="fungal_TF_MHR"/>
    <property type="match status" value="1"/>
</dbReference>
<accession>A0A1Y2DM41</accession>
<keyword evidence="4" id="KW-0804">Transcription</keyword>
<keyword evidence="5" id="KW-0539">Nucleus</keyword>
<evidence type="ECO:0000256" key="7">
    <source>
        <dbReference type="SAM" id="Phobius"/>
    </source>
</evidence>